<dbReference type="EMBL" id="FTOT01000008">
    <property type="protein sequence ID" value="SIT19898.1"/>
    <property type="molecule type" value="Genomic_DNA"/>
</dbReference>
<evidence type="ECO:0000256" key="1">
    <source>
        <dbReference type="SAM" id="Coils"/>
    </source>
</evidence>
<evidence type="ECO:0008006" key="4">
    <source>
        <dbReference type="Google" id="ProtNLM"/>
    </source>
</evidence>
<accession>A0A1N7QAI2</accession>
<evidence type="ECO:0000313" key="2">
    <source>
        <dbReference type="EMBL" id="SIT19898.1"/>
    </source>
</evidence>
<dbReference type="PROSITE" id="PS51257">
    <property type="entry name" value="PROKAR_LIPOPROTEIN"/>
    <property type="match status" value="1"/>
</dbReference>
<protein>
    <recommendedName>
        <fullName evidence="4">Bacteriophage Rz lysis protein</fullName>
    </recommendedName>
</protein>
<dbReference type="STRING" id="1086013.SAMN05421774_10849"/>
<proteinExistence type="predicted"/>
<organism evidence="2 3">
    <name type="scientific">Gemmobacter megaterium</name>
    <dbReference type="NCBI Taxonomy" id="1086013"/>
    <lineage>
        <taxon>Bacteria</taxon>
        <taxon>Pseudomonadati</taxon>
        <taxon>Pseudomonadota</taxon>
        <taxon>Alphaproteobacteria</taxon>
        <taxon>Rhodobacterales</taxon>
        <taxon>Paracoccaceae</taxon>
        <taxon>Gemmobacter</taxon>
    </lineage>
</organism>
<dbReference type="AlphaFoldDB" id="A0A1N7QAI2"/>
<feature type="coiled-coil region" evidence="1">
    <location>
        <begin position="47"/>
        <end position="76"/>
    </location>
</feature>
<evidence type="ECO:0000313" key="3">
    <source>
        <dbReference type="Proteomes" id="UP000186141"/>
    </source>
</evidence>
<dbReference type="Proteomes" id="UP000186141">
    <property type="component" value="Unassembled WGS sequence"/>
</dbReference>
<reference evidence="2 3" key="1">
    <citation type="submission" date="2017-01" db="EMBL/GenBank/DDBJ databases">
        <authorList>
            <person name="Mah S.A."/>
            <person name="Swanson W.J."/>
            <person name="Moy G.W."/>
            <person name="Vacquier V.D."/>
        </authorList>
    </citation>
    <scope>NUCLEOTIDE SEQUENCE [LARGE SCALE GENOMIC DNA]</scope>
    <source>
        <strain evidence="2 3">DSM 26375</strain>
    </source>
</reference>
<keyword evidence="1" id="KW-0175">Coiled coil</keyword>
<name>A0A1N7QAI2_9RHOB</name>
<gene>
    <name evidence="2" type="ORF">SAMN05421774_10849</name>
</gene>
<keyword evidence="3" id="KW-1185">Reference proteome</keyword>
<sequence>MMLRMLPNPWFILAALACLVSAFGTGWRLGAGSAEDRHLAALARVQAEALEAAHAAAAIEADRLMAEAQAAELARQLEDMAHADPATGCGLPAGRVLRLNRY</sequence>